<dbReference type="CDD" id="cd16320">
    <property type="entry name" value="MraZ_N"/>
    <property type="match status" value="1"/>
</dbReference>
<keyword evidence="10" id="KW-1185">Reference proteome</keyword>
<reference evidence="9 10" key="1">
    <citation type="submission" date="2021-01" db="EMBL/GenBank/DDBJ databases">
        <title>Isolation and description of Catonella massiliensis sp. nov., a novel Catonella species, isolated from a stable periodontitis subject.</title>
        <authorList>
            <person name="Antezack A."/>
            <person name="Boxberger M."/>
            <person name="La Scola B."/>
            <person name="Monnet-Corti V."/>
        </authorList>
    </citation>
    <scope>NUCLEOTIDE SEQUENCE [LARGE SCALE GENOMIC DNA]</scope>
    <source>
        <strain evidence="9 10">Marseille-Q4567</strain>
    </source>
</reference>
<dbReference type="InterPro" id="IPR037914">
    <property type="entry name" value="SpoVT-AbrB_sf"/>
</dbReference>
<sequence length="144" mass="16457">MFTGSYEHTVDNKGRIIVPSKFREELGEKFIITFGLDGCLYMYPMNKWESFVEQLAALPGGHKSRELQRYFLSAAAESEIDKQGRTLLPANLRERTGISKNVMIVGMMGKIELWDKALWDKNTSELGDINDIAEQLAEFNLNFM</sequence>
<keyword evidence="2 7" id="KW-0963">Cytoplasm</keyword>
<evidence type="ECO:0000256" key="6">
    <source>
        <dbReference type="ARBA" id="ARBA00023163"/>
    </source>
</evidence>
<protein>
    <recommendedName>
        <fullName evidence="1 7">Transcriptional regulator MraZ</fullName>
    </recommendedName>
</protein>
<keyword evidence="6 7" id="KW-0804">Transcription</keyword>
<dbReference type="InterPro" id="IPR035642">
    <property type="entry name" value="MraZ_N"/>
</dbReference>
<dbReference type="HAMAP" id="MF_01008">
    <property type="entry name" value="MraZ"/>
    <property type="match status" value="1"/>
</dbReference>
<comment type="subunit">
    <text evidence="7">Forms oligomers.</text>
</comment>
<evidence type="ECO:0000256" key="4">
    <source>
        <dbReference type="ARBA" id="ARBA00023015"/>
    </source>
</evidence>
<dbReference type="EMBL" id="JAEPRJ010000001">
    <property type="protein sequence ID" value="MBK5897593.1"/>
    <property type="molecule type" value="Genomic_DNA"/>
</dbReference>
<proteinExistence type="inferred from homology"/>
<dbReference type="InterPro" id="IPR035644">
    <property type="entry name" value="MraZ_C"/>
</dbReference>
<dbReference type="InterPro" id="IPR038619">
    <property type="entry name" value="MraZ_sf"/>
</dbReference>
<dbReference type="Gene3D" id="3.40.1550.20">
    <property type="entry name" value="Transcriptional regulator MraZ domain"/>
    <property type="match status" value="1"/>
</dbReference>
<name>A0ABS1J244_9FIRM</name>
<dbReference type="Proteomes" id="UP000604730">
    <property type="component" value="Unassembled WGS sequence"/>
</dbReference>
<feature type="domain" description="SpoVT-AbrB" evidence="8">
    <location>
        <begin position="75"/>
        <end position="118"/>
    </location>
</feature>
<keyword evidence="5 7" id="KW-0238">DNA-binding</keyword>
<dbReference type="NCBIfam" id="TIGR00242">
    <property type="entry name" value="division/cell wall cluster transcriptional repressor MraZ"/>
    <property type="match status" value="1"/>
</dbReference>
<comment type="similarity">
    <text evidence="7">Belongs to the MraZ family.</text>
</comment>
<dbReference type="PANTHER" id="PTHR34701">
    <property type="entry name" value="TRANSCRIPTIONAL REGULATOR MRAZ"/>
    <property type="match status" value="1"/>
</dbReference>
<dbReference type="InterPro" id="IPR007159">
    <property type="entry name" value="SpoVT-AbrB_dom"/>
</dbReference>
<gene>
    <name evidence="7 9" type="primary">mraZ</name>
    <name evidence="9" type="ORF">JJN12_07350</name>
</gene>
<feature type="domain" description="SpoVT-AbrB" evidence="8">
    <location>
        <begin position="5"/>
        <end position="47"/>
    </location>
</feature>
<dbReference type="Pfam" id="PF02381">
    <property type="entry name" value="MraZ"/>
    <property type="match status" value="2"/>
</dbReference>
<dbReference type="PROSITE" id="PS51740">
    <property type="entry name" value="SPOVT_ABRB"/>
    <property type="match status" value="2"/>
</dbReference>
<evidence type="ECO:0000256" key="5">
    <source>
        <dbReference type="ARBA" id="ARBA00023125"/>
    </source>
</evidence>
<accession>A0ABS1J244</accession>
<organism evidence="9 10">
    <name type="scientific">Catonella massiliensis</name>
    <dbReference type="NCBI Taxonomy" id="2799636"/>
    <lineage>
        <taxon>Bacteria</taxon>
        <taxon>Bacillati</taxon>
        <taxon>Bacillota</taxon>
        <taxon>Clostridia</taxon>
        <taxon>Lachnospirales</taxon>
        <taxon>Lachnospiraceae</taxon>
        <taxon>Catonella</taxon>
    </lineage>
</organism>
<dbReference type="SUPFAM" id="SSF89447">
    <property type="entry name" value="AbrB/MazE/MraZ-like"/>
    <property type="match status" value="1"/>
</dbReference>
<comment type="caution">
    <text evidence="9">The sequence shown here is derived from an EMBL/GenBank/DDBJ whole genome shotgun (WGS) entry which is preliminary data.</text>
</comment>
<evidence type="ECO:0000259" key="8">
    <source>
        <dbReference type="PROSITE" id="PS51740"/>
    </source>
</evidence>
<evidence type="ECO:0000256" key="2">
    <source>
        <dbReference type="ARBA" id="ARBA00022490"/>
    </source>
</evidence>
<dbReference type="RefSeq" id="WP_208429067.1">
    <property type="nucleotide sequence ID" value="NZ_JAEPRJ010000001.1"/>
</dbReference>
<keyword evidence="3" id="KW-0677">Repeat</keyword>
<keyword evidence="4 7" id="KW-0805">Transcription regulation</keyword>
<evidence type="ECO:0000256" key="3">
    <source>
        <dbReference type="ARBA" id="ARBA00022737"/>
    </source>
</evidence>
<dbReference type="InterPro" id="IPR020603">
    <property type="entry name" value="MraZ_dom"/>
</dbReference>
<dbReference type="CDD" id="cd16321">
    <property type="entry name" value="MraZ_C"/>
    <property type="match status" value="1"/>
</dbReference>
<evidence type="ECO:0000313" key="9">
    <source>
        <dbReference type="EMBL" id="MBK5897593.1"/>
    </source>
</evidence>
<evidence type="ECO:0000256" key="7">
    <source>
        <dbReference type="HAMAP-Rule" id="MF_01008"/>
    </source>
</evidence>
<evidence type="ECO:0000256" key="1">
    <source>
        <dbReference type="ARBA" id="ARBA00013860"/>
    </source>
</evidence>
<evidence type="ECO:0000313" key="10">
    <source>
        <dbReference type="Proteomes" id="UP000604730"/>
    </source>
</evidence>
<dbReference type="PANTHER" id="PTHR34701:SF1">
    <property type="entry name" value="TRANSCRIPTIONAL REGULATOR MRAZ"/>
    <property type="match status" value="1"/>
</dbReference>
<dbReference type="InterPro" id="IPR003444">
    <property type="entry name" value="MraZ"/>
</dbReference>
<comment type="subcellular location">
    <subcellularLocation>
        <location evidence="7">Cytoplasm</location>
        <location evidence="7">Nucleoid</location>
    </subcellularLocation>
</comment>